<accession>X0YD63</accession>
<dbReference type="Pfam" id="PF03695">
    <property type="entry name" value="UPF0149"/>
    <property type="match status" value="1"/>
</dbReference>
<protein>
    <recommendedName>
        <fullName evidence="3">YecA family protein</fullName>
    </recommendedName>
</protein>
<sequence>MQETSTCSYDELEERLGSATAVSGAAEAHGLLCGIICAGGKASHDTWLDHLLGEGNTLSAAAQGCSELLEGLQSEILRQFNDDSFIFALLLP</sequence>
<dbReference type="Gene3D" id="1.20.120.740">
    <property type="entry name" value="YgfB uncharacterised protein family UPF0149, PF03695"/>
    <property type="match status" value="1"/>
</dbReference>
<evidence type="ECO:0000313" key="2">
    <source>
        <dbReference type="EMBL" id="GAG53804.1"/>
    </source>
</evidence>
<dbReference type="InterPro" id="IPR036255">
    <property type="entry name" value="YgfB-like_sf"/>
</dbReference>
<feature type="non-terminal residue" evidence="2">
    <location>
        <position position="92"/>
    </location>
</feature>
<dbReference type="PANTHER" id="PTHR37528">
    <property type="entry name" value="UPF0149 PROTEIN YGFB"/>
    <property type="match status" value="1"/>
</dbReference>
<evidence type="ECO:0000256" key="1">
    <source>
        <dbReference type="ARBA" id="ARBA00038308"/>
    </source>
</evidence>
<comment type="caution">
    <text evidence="2">The sequence shown here is derived from an EMBL/GenBank/DDBJ whole genome shotgun (WGS) entry which is preliminary data.</text>
</comment>
<comment type="similarity">
    <text evidence="1">Belongs to the UPF0149 family.</text>
</comment>
<dbReference type="SUPFAM" id="SSF101327">
    <property type="entry name" value="YgfB-like"/>
    <property type="match status" value="1"/>
</dbReference>
<dbReference type="EMBL" id="BART01007047">
    <property type="protein sequence ID" value="GAG53804.1"/>
    <property type="molecule type" value="Genomic_DNA"/>
</dbReference>
<dbReference type="GO" id="GO:0005829">
    <property type="term" value="C:cytosol"/>
    <property type="evidence" value="ECO:0007669"/>
    <property type="project" value="TreeGrafter"/>
</dbReference>
<organism evidence="2">
    <name type="scientific">marine sediment metagenome</name>
    <dbReference type="NCBI Taxonomy" id="412755"/>
    <lineage>
        <taxon>unclassified sequences</taxon>
        <taxon>metagenomes</taxon>
        <taxon>ecological metagenomes</taxon>
    </lineage>
</organism>
<proteinExistence type="inferred from homology"/>
<reference evidence="2" key="1">
    <citation type="journal article" date="2014" name="Front. Microbiol.">
        <title>High frequency of phylogenetically diverse reductive dehalogenase-homologous genes in deep subseafloor sedimentary metagenomes.</title>
        <authorList>
            <person name="Kawai M."/>
            <person name="Futagami T."/>
            <person name="Toyoda A."/>
            <person name="Takaki Y."/>
            <person name="Nishi S."/>
            <person name="Hori S."/>
            <person name="Arai W."/>
            <person name="Tsubouchi T."/>
            <person name="Morono Y."/>
            <person name="Uchiyama I."/>
            <person name="Ito T."/>
            <person name="Fujiyama A."/>
            <person name="Inagaki F."/>
            <person name="Takami H."/>
        </authorList>
    </citation>
    <scope>NUCLEOTIDE SEQUENCE</scope>
    <source>
        <strain evidence="2">Expedition CK06-06</strain>
    </source>
</reference>
<dbReference type="AlphaFoldDB" id="X0YD63"/>
<evidence type="ECO:0008006" key="3">
    <source>
        <dbReference type="Google" id="ProtNLM"/>
    </source>
</evidence>
<name>X0YD63_9ZZZZ</name>
<dbReference type="InterPro" id="IPR011978">
    <property type="entry name" value="YgfB-like"/>
</dbReference>
<dbReference type="PANTHER" id="PTHR37528:SF1">
    <property type="entry name" value="UPF0149 PROTEIN YGFB"/>
    <property type="match status" value="1"/>
</dbReference>
<gene>
    <name evidence="2" type="ORF">S01H4_16091</name>
</gene>